<dbReference type="Proteomes" id="UP000015106">
    <property type="component" value="Chromosome 3"/>
</dbReference>
<protein>
    <submittedName>
        <fullName evidence="1">Uncharacterized protein</fullName>
    </submittedName>
</protein>
<dbReference type="Gramene" id="TuG1812G0300002668.01.T03">
    <property type="protein sequence ID" value="TuG1812G0300002668.01.T03.cds259678"/>
    <property type="gene ID" value="TuG1812G0300002668.01"/>
</dbReference>
<reference evidence="2" key="1">
    <citation type="journal article" date="2013" name="Nature">
        <title>Draft genome of the wheat A-genome progenitor Triticum urartu.</title>
        <authorList>
            <person name="Ling H.Q."/>
            <person name="Zhao S."/>
            <person name="Liu D."/>
            <person name="Wang J."/>
            <person name="Sun H."/>
            <person name="Zhang C."/>
            <person name="Fan H."/>
            <person name="Li D."/>
            <person name="Dong L."/>
            <person name="Tao Y."/>
            <person name="Gao C."/>
            <person name="Wu H."/>
            <person name="Li Y."/>
            <person name="Cui Y."/>
            <person name="Guo X."/>
            <person name="Zheng S."/>
            <person name="Wang B."/>
            <person name="Yu K."/>
            <person name="Liang Q."/>
            <person name="Yang W."/>
            <person name="Lou X."/>
            <person name="Chen J."/>
            <person name="Feng M."/>
            <person name="Jian J."/>
            <person name="Zhang X."/>
            <person name="Luo G."/>
            <person name="Jiang Y."/>
            <person name="Liu J."/>
            <person name="Wang Z."/>
            <person name="Sha Y."/>
            <person name="Zhang B."/>
            <person name="Wu H."/>
            <person name="Tang D."/>
            <person name="Shen Q."/>
            <person name="Xue P."/>
            <person name="Zou S."/>
            <person name="Wang X."/>
            <person name="Liu X."/>
            <person name="Wang F."/>
            <person name="Yang Y."/>
            <person name="An X."/>
            <person name="Dong Z."/>
            <person name="Zhang K."/>
            <person name="Zhang X."/>
            <person name="Luo M.C."/>
            <person name="Dvorak J."/>
            <person name="Tong Y."/>
            <person name="Wang J."/>
            <person name="Yang H."/>
            <person name="Li Z."/>
            <person name="Wang D."/>
            <person name="Zhang A."/>
            <person name="Wang J."/>
        </authorList>
    </citation>
    <scope>NUCLEOTIDE SEQUENCE</scope>
    <source>
        <strain evidence="2">cv. G1812</strain>
    </source>
</reference>
<accession>A0A8R7PU04</accession>
<dbReference type="EnsemblPlants" id="TuG1812G0300002668.01.T03">
    <property type="protein sequence ID" value="TuG1812G0300002668.01.T03.cds259678"/>
    <property type="gene ID" value="TuG1812G0300002668.01"/>
</dbReference>
<organism evidence="1 2">
    <name type="scientific">Triticum urartu</name>
    <name type="common">Red wild einkorn</name>
    <name type="synonym">Crithodium urartu</name>
    <dbReference type="NCBI Taxonomy" id="4572"/>
    <lineage>
        <taxon>Eukaryota</taxon>
        <taxon>Viridiplantae</taxon>
        <taxon>Streptophyta</taxon>
        <taxon>Embryophyta</taxon>
        <taxon>Tracheophyta</taxon>
        <taxon>Spermatophyta</taxon>
        <taxon>Magnoliopsida</taxon>
        <taxon>Liliopsida</taxon>
        <taxon>Poales</taxon>
        <taxon>Poaceae</taxon>
        <taxon>BOP clade</taxon>
        <taxon>Pooideae</taxon>
        <taxon>Triticodae</taxon>
        <taxon>Triticeae</taxon>
        <taxon>Triticinae</taxon>
        <taxon>Triticum</taxon>
    </lineage>
</organism>
<evidence type="ECO:0000313" key="1">
    <source>
        <dbReference type="EnsemblPlants" id="TuG1812G0300002668.01.T03.cds259678"/>
    </source>
</evidence>
<reference evidence="1" key="3">
    <citation type="submission" date="2022-06" db="UniProtKB">
        <authorList>
            <consortium name="EnsemblPlants"/>
        </authorList>
    </citation>
    <scope>IDENTIFICATION</scope>
</reference>
<name>A0A8R7PU04_TRIUA</name>
<keyword evidence="2" id="KW-1185">Reference proteome</keyword>
<dbReference type="AlphaFoldDB" id="A0A8R7PU04"/>
<sequence length="108" mass="12325">MKLQRYITFAWSSLKMFFEMLSENVVTFPCCFLLLDCAETILVVVYRHSIRSDLGKRNMVISATVLGSVFPPYLKTCSFLFCMAHLHTSLCGTKFKLCLSCIFACMLV</sequence>
<evidence type="ECO:0000313" key="2">
    <source>
        <dbReference type="Proteomes" id="UP000015106"/>
    </source>
</evidence>
<reference evidence="1" key="2">
    <citation type="submission" date="2018-03" db="EMBL/GenBank/DDBJ databases">
        <title>The Triticum urartu genome reveals the dynamic nature of wheat genome evolution.</title>
        <authorList>
            <person name="Ling H."/>
            <person name="Ma B."/>
            <person name="Shi X."/>
            <person name="Liu H."/>
            <person name="Dong L."/>
            <person name="Sun H."/>
            <person name="Cao Y."/>
            <person name="Gao Q."/>
            <person name="Zheng S."/>
            <person name="Li Y."/>
            <person name="Yu Y."/>
            <person name="Du H."/>
            <person name="Qi M."/>
            <person name="Li Y."/>
            <person name="Yu H."/>
            <person name="Cui Y."/>
            <person name="Wang N."/>
            <person name="Chen C."/>
            <person name="Wu H."/>
            <person name="Zhao Y."/>
            <person name="Zhang J."/>
            <person name="Li Y."/>
            <person name="Zhou W."/>
            <person name="Zhang B."/>
            <person name="Hu W."/>
            <person name="Eijk M."/>
            <person name="Tang J."/>
            <person name="Witsenboer H."/>
            <person name="Zhao S."/>
            <person name="Li Z."/>
            <person name="Zhang A."/>
            <person name="Wang D."/>
            <person name="Liang C."/>
        </authorList>
    </citation>
    <scope>NUCLEOTIDE SEQUENCE [LARGE SCALE GENOMIC DNA]</scope>
    <source>
        <strain evidence="1">cv. G1812</strain>
    </source>
</reference>
<proteinExistence type="predicted"/>